<dbReference type="STRING" id="307507.A0A2V0PRW3"/>
<dbReference type="InParanoid" id="A0A2V0PRW3"/>
<comment type="caution">
    <text evidence="8">The sequence shown here is derived from an EMBL/GenBank/DDBJ whole genome shotgun (WGS) entry which is preliminary data.</text>
</comment>
<evidence type="ECO:0000256" key="4">
    <source>
        <dbReference type="ARBA" id="ARBA00022989"/>
    </source>
</evidence>
<dbReference type="OrthoDB" id="5345392at2759"/>
<comment type="similarity">
    <text evidence="2 6">Belongs to the peroxisomal membrane protein PXMP2/4 family.</text>
</comment>
<dbReference type="AlphaFoldDB" id="A0A2V0PRW3"/>
<dbReference type="GO" id="GO:0016020">
    <property type="term" value="C:membrane"/>
    <property type="evidence" value="ECO:0007669"/>
    <property type="project" value="UniProtKB-SubCell"/>
</dbReference>
<reference evidence="8 9" key="1">
    <citation type="journal article" date="2018" name="Sci. Rep.">
        <title>Raphidocelis subcapitata (=Pseudokirchneriella subcapitata) provides an insight into genome evolution and environmental adaptations in the Sphaeropleales.</title>
        <authorList>
            <person name="Suzuki S."/>
            <person name="Yamaguchi H."/>
            <person name="Nakajima N."/>
            <person name="Kawachi M."/>
        </authorList>
    </citation>
    <scope>NUCLEOTIDE SEQUENCE [LARGE SCALE GENOMIC DNA]</scope>
    <source>
        <strain evidence="8 9">NIES-35</strain>
    </source>
</reference>
<dbReference type="EMBL" id="BDRX01000212">
    <property type="protein sequence ID" value="GBG00328.1"/>
    <property type="molecule type" value="Genomic_DNA"/>
</dbReference>
<feature type="compositionally biased region" description="Gly residues" evidence="7">
    <location>
        <begin position="236"/>
        <end position="251"/>
    </location>
</feature>
<evidence type="ECO:0008006" key="10">
    <source>
        <dbReference type="Google" id="ProtNLM"/>
    </source>
</evidence>
<keyword evidence="4" id="KW-1133">Transmembrane helix</keyword>
<gene>
    <name evidence="8" type="ORF">Rsub_13098</name>
</gene>
<comment type="subcellular location">
    <subcellularLocation>
        <location evidence="1">Membrane</location>
        <topology evidence="1">Multi-pass membrane protein</topology>
    </subcellularLocation>
</comment>
<evidence type="ECO:0000256" key="6">
    <source>
        <dbReference type="RuleBase" id="RU363053"/>
    </source>
</evidence>
<evidence type="ECO:0000256" key="5">
    <source>
        <dbReference type="ARBA" id="ARBA00023136"/>
    </source>
</evidence>
<evidence type="ECO:0000256" key="2">
    <source>
        <dbReference type="ARBA" id="ARBA00006824"/>
    </source>
</evidence>
<proteinExistence type="inferred from homology"/>
<keyword evidence="5" id="KW-0472">Membrane</keyword>
<evidence type="ECO:0000313" key="8">
    <source>
        <dbReference type="EMBL" id="GBG00328.1"/>
    </source>
</evidence>
<dbReference type="GO" id="GO:0005737">
    <property type="term" value="C:cytoplasm"/>
    <property type="evidence" value="ECO:0007669"/>
    <property type="project" value="TreeGrafter"/>
</dbReference>
<dbReference type="PANTHER" id="PTHR11266:SF21">
    <property type="entry name" value="ACT DOMAIN-CONTAINING PROTEIN"/>
    <property type="match status" value="1"/>
</dbReference>
<dbReference type="PANTHER" id="PTHR11266">
    <property type="entry name" value="PEROXISOMAL MEMBRANE PROTEIN 2, PXMP2 MPV17"/>
    <property type="match status" value="1"/>
</dbReference>
<feature type="region of interest" description="Disordered" evidence="7">
    <location>
        <begin position="229"/>
        <end position="253"/>
    </location>
</feature>
<evidence type="ECO:0000256" key="3">
    <source>
        <dbReference type="ARBA" id="ARBA00022692"/>
    </source>
</evidence>
<evidence type="ECO:0000313" key="9">
    <source>
        <dbReference type="Proteomes" id="UP000247498"/>
    </source>
</evidence>
<organism evidence="8 9">
    <name type="scientific">Raphidocelis subcapitata</name>
    <dbReference type="NCBI Taxonomy" id="307507"/>
    <lineage>
        <taxon>Eukaryota</taxon>
        <taxon>Viridiplantae</taxon>
        <taxon>Chlorophyta</taxon>
        <taxon>core chlorophytes</taxon>
        <taxon>Chlorophyceae</taxon>
        <taxon>CS clade</taxon>
        <taxon>Sphaeropleales</taxon>
        <taxon>Selenastraceae</taxon>
        <taxon>Raphidocelis</taxon>
    </lineage>
</organism>
<dbReference type="Proteomes" id="UP000247498">
    <property type="component" value="Unassembled WGS sequence"/>
</dbReference>
<protein>
    <recommendedName>
        <fullName evidence="10">Peroxisomal membrane protein</fullName>
    </recommendedName>
</protein>
<dbReference type="InterPro" id="IPR007248">
    <property type="entry name" value="Mpv17_PMP22"/>
</dbReference>
<name>A0A2V0PRW3_9CHLO</name>
<keyword evidence="9" id="KW-1185">Reference proteome</keyword>
<evidence type="ECO:0000256" key="7">
    <source>
        <dbReference type="SAM" id="MobiDB-lite"/>
    </source>
</evidence>
<evidence type="ECO:0000256" key="1">
    <source>
        <dbReference type="ARBA" id="ARBA00004141"/>
    </source>
</evidence>
<accession>A0A2V0PRW3</accession>
<keyword evidence="3" id="KW-0812">Transmembrane</keyword>
<sequence length="279" mass="28530">MAAPAGLLAGLTAPLRAVGRAYNAHAQRRPFAVGTVTTVVKTSAADAFAQLVLEDTPPADFDWKRHGLFCGFGLVYLGGFQYYLYNHLFVRWCAPITAAVGHKGAAPVKTFIDQAIHHPFCYFPVFYGLKGAVEGRPLASTWGKYKADLWDNCKALWTIWVPAQLVNFAFVPRHLRIPYVAGVSFAWTVVLSAMRGALKDGAAPTTQQLADAVDAVAAAAAATTPAGAALAEAPEGGDGGSGGGGGGGGGARAAPAAAAAAAAGGAGGLKALAAQPGRR</sequence>
<dbReference type="Pfam" id="PF04117">
    <property type="entry name" value="Mpv17_PMP22"/>
    <property type="match status" value="1"/>
</dbReference>